<evidence type="ECO:0000256" key="1">
    <source>
        <dbReference type="ARBA" id="ARBA00022723"/>
    </source>
</evidence>
<feature type="domain" description="J" evidence="6">
    <location>
        <begin position="5"/>
        <end position="70"/>
    </location>
</feature>
<dbReference type="PROSITE" id="PS50076">
    <property type="entry name" value="DNAJ_2"/>
    <property type="match status" value="1"/>
</dbReference>
<dbReference type="STRING" id="756272.Plabr_2127"/>
<dbReference type="InterPro" id="IPR036869">
    <property type="entry name" value="J_dom_sf"/>
</dbReference>
<dbReference type="Gene3D" id="1.10.287.110">
    <property type="entry name" value="DnaJ domain"/>
    <property type="match status" value="1"/>
</dbReference>
<dbReference type="KEGG" id="pbs:Plabr_2127"/>
<keyword evidence="3" id="KW-0863">Zinc-finger</keyword>
<dbReference type="SUPFAM" id="SSF49493">
    <property type="entry name" value="HSP40/DnaJ peptide-binding domain"/>
    <property type="match status" value="2"/>
</dbReference>
<dbReference type="InterPro" id="IPR008971">
    <property type="entry name" value="HSP40/DnaJ_pept-bd"/>
</dbReference>
<dbReference type="OrthoDB" id="9779889at2"/>
<evidence type="ECO:0000259" key="6">
    <source>
        <dbReference type="PROSITE" id="PS50076"/>
    </source>
</evidence>
<dbReference type="AlphaFoldDB" id="F0SJF5"/>
<evidence type="ECO:0000256" key="2">
    <source>
        <dbReference type="ARBA" id="ARBA00022737"/>
    </source>
</evidence>
<evidence type="ECO:0000313" key="8">
    <source>
        <dbReference type="Proteomes" id="UP000006860"/>
    </source>
</evidence>
<dbReference type="GO" id="GO:0051082">
    <property type="term" value="F:unfolded protein binding"/>
    <property type="evidence" value="ECO:0007669"/>
    <property type="project" value="InterPro"/>
</dbReference>
<dbReference type="PRINTS" id="PR00625">
    <property type="entry name" value="JDOMAIN"/>
</dbReference>
<gene>
    <name evidence="7" type="ordered locus">Plabr_2127</name>
</gene>
<dbReference type="GO" id="GO:0005737">
    <property type="term" value="C:cytoplasm"/>
    <property type="evidence" value="ECO:0007669"/>
    <property type="project" value="TreeGrafter"/>
</dbReference>
<keyword evidence="1" id="KW-0479">Metal-binding</keyword>
<dbReference type="PANTHER" id="PTHR43096:SF52">
    <property type="entry name" value="DNAJ HOMOLOG 1, MITOCHONDRIAL-RELATED"/>
    <property type="match status" value="1"/>
</dbReference>
<dbReference type="EMBL" id="CP002546">
    <property type="protein sequence ID" value="ADY59730.1"/>
    <property type="molecule type" value="Genomic_DNA"/>
</dbReference>
<keyword evidence="4" id="KW-0862">Zinc</keyword>
<keyword evidence="5" id="KW-0143">Chaperone</keyword>
<reference evidence="8" key="1">
    <citation type="submission" date="2011-02" db="EMBL/GenBank/DDBJ databases">
        <title>The complete genome of Planctomyces brasiliensis DSM 5305.</title>
        <authorList>
            <person name="Lucas S."/>
            <person name="Copeland A."/>
            <person name="Lapidus A."/>
            <person name="Bruce D."/>
            <person name="Goodwin L."/>
            <person name="Pitluck S."/>
            <person name="Kyrpides N."/>
            <person name="Mavromatis K."/>
            <person name="Pagani I."/>
            <person name="Ivanova N."/>
            <person name="Ovchinnikova G."/>
            <person name="Lu M."/>
            <person name="Detter J.C."/>
            <person name="Han C."/>
            <person name="Land M."/>
            <person name="Hauser L."/>
            <person name="Markowitz V."/>
            <person name="Cheng J.-F."/>
            <person name="Hugenholtz P."/>
            <person name="Woyke T."/>
            <person name="Wu D."/>
            <person name="Tindall B."/>
            <person name="Pomrenke H.G."/>
            <person name="Brambilla E."/>
            <person name="Klenk H.-P."/>
            <person name="Eisen J.A."/>
        </authorList>
    </citation>
    <scope>NUCLEOTIDE SEQUENCE [LARGE SCALE GENOMIC DNA]</scope>
    <source>
        <strain evidence="8">ATCC 49424 / DSM 5305 / JCM 21570 / NBRC 103401 / IFAM 1448</strain>
    </source>
</reference>
<dbReference type="PANTHER" id="PTHR43096">
    <property type="entry name" value="DNAJ HOMOLOG 1, MITOCHONDRIAL-RELATED"/>
    <property type="match status" value="1"/>
</dbReference>
<organism evidence="7 8">
    <name type="scientific">Rubinisphaera brasiliensis (strain ATCC 49424 / DSM 5305 / JCM 21570 / IAM 15109 / NBRC 103401 / IFAM 1448)</name>
    <name type="common">Planctomyces brasiliensis</name>
    <dbReference type="NCBI Taxonomy" id="756272"/>
    <lineage>
        <taxon>Bacteria</taxon>
        <taxon>Pseudomonadati</taxon>
        <taxon>Planctomycetota</taxon>
        <taxon>Planctomycetia</taxon>
        <taxon>Planctomycetales</taxon>
        <taxon>Planctomycetaceae</taxon>
        <taxon>Rubinisphaera</taxon>
    </lineage>
</organism>
<keyword evidence="2" id="KW-0677">Repeat</keyword>
<evidence type="ECO:0000256" key="5">
    <source>
        <dbReference type="ARBA" id="ARBA00023186"/>
    </source>
</evidence>
<dbReference type="Proteomes" id="UP000006860">
    <property type="component" value="Chromosome"/>
</dbReference>
<dbReference type="Pfam" id="PF01556">
    <property type="entry name" value="DnaJ_C"/>
    <property type="match status" value="1"/>
</dbReference>
<dbReference type="eggNOG" id="COG0484">
    <property type="taxonomic scope" value="Bacteria"/>
</dbReference>
<dbReference type="InterPro" id="IPR001623">
    <property type="entry name" value="DnaJ_domain"/>
</dbReference>
<evidence type="ECO:0000313" key="7">
    <source>
        <dbReference type="EMBL" id="ADY59730.1"/>
    </source>
</evidence>
<dbReference type="GO" id="GO:0008270">
    <property type="term" value="F:zinc ion binding"/>
    <property type="evidence" value="ECO:0007669"/>
    <property type="project" value="UniProtKB-KW"/>
</dbReference>
<dbReference type="CDD" id="cd10747">
    <property type="entry name" value="DnaJ_C"/>
    <property type="match status" value="1"/>
</dbReference>
<dbReference type="Gene3D" id="2.60.260.20">
    <property type="entry name" value="Urease metallochaperone UreE, N-terminal domain"/>
    <property type="match status" value="2"/>
</dbReference>
<dbReference type="Pfam" id="PF00226">
    <property type="entry name" value="DnaJ"/>
    <property type="match status" value="1"/>
</dbReference>
<keyword evidence="8" id="KW-1185">Reference proteome</keyword>
<dbReference type="HOGENOM" id="CLU_017633_0_0_0"/>
<name>F0SJF5_RUBBR</name>
<protein>
    <submittedName>
        <fullName evidence="7">Chaperone DnaJ domain protein</fullName>
    </submittedName>
</protein>
<dbReference type="PROSITE" id="PS00636">
    <property type="entry name" value="DNAJ_1"/>
    <property type="match status" value="1"/>
</dbReference>
<proteinExistence type="predicted"/>
<dbReference type="SUPFAM" id="SSF46565">
    <property type="entry name" value="Chaperone J-domain"/>
    <property type="match status" value="1"/>
</dbReference>
<evidence type="ECO:0000256" key="4">
    <source>
        <dbReference type="ARBA" id="ARBA00022833"/>
    </source>
</evidence>
<dbReference type="InterPro" id="IPR002939">
    <property type="entry name" value="DnaJ_C"/>
</dbReference>
<dbReference type="SMART" id="SM00271">
    <property type="entry name" value="DnaJ"/>
    <property type="match status" value="1"/>
</dbReference>
<dbReference type="RefSeq" id="WP_013628455.1">
    <property type="nucleotide sequence ID" value="NC_015174.1"/>
</dbReference>
<accession>F0SJF5</accession>
<dbReference type="CDD" id="cd06257">
    <property type="entry name" value="DnaJ"/>
    <property type="match status" value="1"/>
</dbReference>
<dbReference type="FunFam" id="2.60.260.20:FF:000005">
    <property type="entry name" value="Chaperone protein dnaJ 1, mitochondrial"/>
    <property type="match status" value="1"/>
</dbReference>
<dbReference type="GO" id="GO:0042026">
    <property type="term" value="P:protein refolding"/>
    <property type="evidence" value="ECO:0007669"/>
    <property type="project" value="TreeGrafter"/>
</dbReference>
<dbReference type="InterPro" id="IPR018253">
    <property type="entry name" value="DnaJ_domain_CS"/>
</dbReference>
<sequence>MANDDFYNVLGVSRGASQDEIKKAYRKLAREYHPDRRPDDKEAAEQFKKIQSAYDVLGDEEKRKKYDMYGAAYDKMGGGQGYPGGGAGPIDLEQIFGGGGGAGGFDFGDLFGGGFGGGRQARARPRKGRDIQSEITIPFSLAAEGGHYELSLHRGQRLERLDVKIPPGIREGATIRLAGQGEQSMNGGPSGDLLVTVHVATHPYFRRDGSNLILDVPISVSEAVLGARIDVPTLNEGEVTVTIPAGTSSGAKLRLKGKGIVDTKTKQKGDQLIQVKVVVPKSIPEEAQEQIQKFAELVDQQPRQGMW</sequence>
<evidence type="ECO:0000256" key="3">
    <source>
        <dbReference type="ARBA" id="ARBA00022771"/>
    </source>
</evidence>